<evidence type="ECO:0000313" key="2">
    <source>
        <dbReference type="EMBL" id="RJY18060.1"/>
    </source>
</evidence>
<protein>
    <submittedName>
        <fullName evidence="2">DUF547 domain-containing protein</fullName>
    </submittedName>
</protein>
<dbReference type="Proteomes" id="UP000273022">
    <property type="component" value="Unassembled WGS sequence"/>
</dbReference>
<gene>
    <name evidence="2" type="ORF">D5R81_07040</name>
</gene>
<evidence type="ECO:0000259" key="1">
    <source>
        <dbReference type="Pfam" id="PF04784"/>
    </source>
</evidence>
<sequence length="278" mass="32244">MTKFKFLMLLVSLVFIGVSIKAYCLYQAISPNGISYWNTSNETNQQKIDHNLWQQFLSKYLTSDEELSIRYINYGSVNNEDRKILDKYLNQLQSIDPRHYQKDVQLAYWINLYNALTVQIVLEHYPIESIKNIGDGFTGPWNMELVTISGQAVTLNQIEHGILRAFWKDNRVHYVINCASIGCPDLPTHAFSSDNIEQQFNIAAIRFVNQEKAVKFIDGKLHLSSIYSWFSEDFGSSTSATIEHVKQFAKPTLKAQLDEFSAEVEFEYDWRLNENKSR</sequence>
<feature type="domain" description="DUF547" evidence="1">
    <location>
        <begin position="98"/>
        <end position="208"/>
    </location>
</feature>
<dbReference type="PANTHER" id="PTHR46361:SF3">
    <property type="entry name" value="ELECTRON CARRIER_ PROTEIN DISULFIDE OXIDOREDUCTASE"/>
    <property type="match status" value="1"/>
</dbReference>
<dbReference type="InterPro" id="IPR006869">
    <property type="entry name" value="DUF547"/>
</dbReference>
<dbReference type="OrthoDB" id="526867at2"/>
<dbReference type="RefSeq" id="WP_121852949.1">
    <property type="nucleotide sequence ID" value="NZ_CP037952.1"/>
</dbReference>
<name>A0A3A6TY93_9GAMM</name>
<proteinExistence type="predicted"/>
<dbReference type="Pfam" id="PF04784">
    <property type="entry name" value="DUF547"/>
    <property type="match status" value="1"/>
</dbReference>
<dbReference type="EMBL" id="QYYH01000033">
    <property type="protein sequence ID" value="RJY18060.1"/>
    <property type="molecule type" value="Genomic_DNA"/>
</dbReference>
<keyword evidence="3" id="KW-1185">Reference proteome</keyword>
<organism evidence="2 3">
    <name type="scientific">Parashewanella spongiae</name>
    <dbReference type="NCBI Taxonomy" id="342950"/>
    <lineage>
        <taxon>Bacteria</taxon>
        <taxon>Pseudomonadati</taxon>
        <taxon>Pseudomonadota</taxon>
        <taxon>Gammaproteobacteria</taxon>
        <taxon>Alteromonadales</taxon>
        <taxon>Shewanellaceae</taxon>
        <taxon>Parashewanella</taxon>
    </lineage>
</organism>
<dbReference type="PANTHER" id="PTHR46361">
    <property type="entry name" value="ELECTRON CARRIER/ PROTEIN DISULFIDE OXIDOREDUCTASE"/>
    <property type="match status" value="1"/>
</dbReference>
<evidence type="ECO:0000313" key="3">
    <source>
        <dbReference type="Proteomes" id="UP000273022"/>
    </source>
</evidence>
<comment type="caution">
    <text evidence="2">The sequence shown here is derived from an EMBL/GenBank/DDBJ whole genome shotgun (WGS) entry which is preliminary data.</text>
</comment>
<dbReference type="AlphaFoldDB" id="A0A3A6TY93"/>
<reference evidence="2" key="1">
    <citation type="submission" date="2018-09" db="EMBL/GenBank/DDBJ databases">
        <title>Phylogeny of the Shewanellaceae, and recommendation for two new genera, Pseudoshewanella and Parashewanella.</title>
        <authorList>
            <person name="Wang G."/>
        </authorList>
    </citation>
    <scope>NUCLEOTIDE SEQUENCE [LARGE SCALE GENOMIC DNA]</scope>
    <source>
        <strain evidence="2">KCTC 22492</strain>
    </source>
</reference>
<accession>A0A3A6TY93</accession>